<reference evidence="1 2" key="2">
    <citation type="submission" date="2018-11" db="EMBL/GenBank/DDBJ databases">
        <authorList>
            <consortium name="Pathogen Informatics"/>
        </authorList>
    </citation>
    <scope>NUCLEOTIDE SEQUENCE [LARGE SCALE GENOMIC DNA]</scope>
    <source>
        <strain evidence="1 2">MHpl1</strain>
    </source>
</reference>
<reference evidence="3" key="1">
    <citation type="submission" date="2017-02" db="UniProtKB">
        <authorList>
            <consortium name="WormBaseParasite"/>
        </authorList>
    </citation>
    <scope>IDENTIFICATION</scope>
</reference>
<accession>A0A0N4VYM7</accession>
<keyword evidence="2" id="KW-1185">Reference proteome</keyword>
<organism evidence="3">
    <name type="scientific">Haemonchus placei</name>
    <name type="common">Barber's pole worm</name>
    <dbReference type="NCBI Taxonomy" id="6290"/>
    <lineage>
        <taxon>Eukaryota</taxon>
        <taxon>Metazoa</taxon>
        <taxon>Ecdysozoa</taxon>
        <taxon>Nematoda</taxon>
        <taxon>Chromadorea</taxon>
        <taxon>Rhabditida</taxon>
        <taxon>Rhabditina</taxon>
        <taxon>Rhabditomorpha</taxon>
        <taxon>Strongyloidea</taxon>
        <taxon>Trichostrongylidae</taxon>
        <taxon>Haemonchus</taxon>
    </lineage>
</organism>
<gene>
    <name evidence="1" type="ORF">HPLM_LOCUS2395</name>
</gene>
<dbReference type="OrthoDB" id="73491at2759"/>
<protein>
    <submittedName>
        <fullName evidence="3">HMG box domain-containing protein</fullName>
    </submittedName>
</protein>
<dbReference type="EMBL" id="UZAF01004825">
    <property type="protein sequence ID" value="VDO14503.1"/>
    <property type="molecule type" value="Genomic_DNA"/>
</dbReference>
<dbReference type="AlphaFoldDB" id="A0A0N4VYM7"/>
<dbReference type="WBParaSite" id="HPLM_0000239801-mRNA-1">
    <property type="protein sequence ID" value="HPLM_0000239801-mRNA-1"/>
    <property type="gene ID" value="HPLM_0000239801"/>
</dbReference>
<dbReference type="Proteomes" id="UP000268014">
    <property type="component" value="Unassembled WGS sequence"/>
</dbReference>
<evidence type="ECO:0000313" key="1">
    <source>
        <dbReference type="EMBL" id="VDO14503.1"/>
    </source>
</evidence>
<proteinExistence type="predicted"/>
<evidence type="ECO:0000313" key="3">
    <source>
        <dbReference type="WBParaSite" id="HPLM_0000239801-mRNA-1"/>
    </source>
</evidence>
<evidence type="ECO:0000313" key="2">
    <source>
        <dbReference type="Proteomes" id="UP000268014"/>
    </source>
</evidence>
<sequence length="74" mass="8418">MLSSCEVSPRQNDEDQHKLAEAFNNVAAAWKKVPFDRERDMGVVDGKKMYLEELKERAGQLSPRFTSGTGQKFL</sequence>
<name>A0A0N4VYM7_HAEPC</name>